<gene>
    <name evidence="1" type="ORF">C095_00300</name>
</gene>
<organism evidence="1 2">
    <name type="scientific">Fusobacterium necrophorum subsp. funduliforme B35</name>
    <dbReference type="NCBI Taxonomy" id="1226633"/>
    <lineage>
        <taxon>Bacteria</taxon>
        <taxon>Fusobacteriati</taxon>
        <taxon>Fusobacteriota</taxon>
        <taxon>Fusobacteriia</taxon>
        <taxon>Fusobacteriales</taxon>
        <taxon>Fusobacteriaceae</taxon>
        <taxon>Fusobacterium</taxon>
    </lineage>
</organism>
<reference evidence="1 2" key="1">
    <citation type="submission" date="2013-08" db="EMBL/GenBank/DDBJ databases">
        <title>An opportunistic ruminal bacterium that causes liver abscesses in cattle.</title>
        <authorList>
            <person name="Benahmed F.H."/>
            <person name="Rasmussen M."/>
            <person name="Harbottle H."/>
            <person name="Soppet D."/>
            <person name="Nagaraja T.G."/>
            <person name="Davidson M."/>
        </authorList>
    </citation>
    <scope>NUCLEOTIDE SEQUENCE [LARGE SCALE GENOMIC DNA]</scope>
    <source>
        <strain evidence="1 2">B35</strain>
    </source>
</reference>
<dbReference type="OrthoDB" id="2290207at2"/>
<evidence type="ECO:0008006" key="3">
    <source>
        <dbReference type="Google" id="ProtNLM"/>
    </source>
</evidence>
<name>A0A017H2P1_9FUSO</name>
<dbReference type="Proteomes" id="UP000031184">
    <property type="component" value="Unassembled WGS sequence"/>
</dbReference>
<evidence type="ECO:0000313" key="2">
    <source>
        <dbReference type="Proteomes" id="UP000031184"/>
    </source>
</evidence>
<accession>A0A017H2P1</accession>
<dbReference type="AlphaFoldDB" id="A0A017H2P1"/>
<evidence type="ECO:0000313" key="1">
    <source>
        <dbReference type="EMBL" id="KID50356.1"/>
    </source>
</evidence>
<dbReference type="RefSeq" id="WP_039120874.1">
    <property type="nucleotide sequence ID" value="NZ_AOJP01000016.1"/>
</dbReference>
<protein>
    <recommendedName>
        <fullName evidence="3">ABC transporter permease</fullName>
    </recommendedName>
</protein>
<comment type="caution">
    <text evidence="1">The sequence shown here is derived from an EMBL/GenBank/DDBJ whole genome shotgun (WGS) entry which is preliminary data.</text>
</comment>
<dbReference type="EMBL" id="AUZI01000004">
    <property type="protein sequence ID" value="KID50356.1"/>
    <property type="molecule type" value="Genomic_DNA"/>
</dbReference>
<sequence length="258" mass="29635">MNRYFNAFKYEILTDLIISKNYMFSFFMDIFIFTGLLSFFILSGSGYKFTVYYSKDFNYKEIILLGYIVWILSLSLLNTICSEIRTENIQGTLESKFMSILPFPILLFAKLLSSLFIQIIEITVVLLVSKFVFDLSIRMSASIILLIIFIYVGMYGFSLTIGSLILSRKKIGQLNLIIQIALLVFSNVFTTTNLSIFSYILPLGIGNHLLHLSYLGFPISYVKILIFFTSCFLWLLLGQVLFNKAIKYTKEKGSLGIY</sequence>
<dbReference type="PATRIC" id="fig|1226633.4.peg.52"/>
<proteinExistence type="predicted"/>